<proteinExistence type="predicted"/>
<organism evidence="1 2">
    <name type="scientific">Cercophora scortea</name>
    <dbReference type="NCBI Taxonomy" id="314031"/>
    <lineage>
        <taxon>Eukaryota</taxon>
        <taxon>Fungi</taxon>
        <taxon>Dikarya</taxon>
        <taxon>Ascomycota</taxon>
        <taxon>Pezizomycotina</taxon>
        <taxon>Sordariomycetes</taxon>
        <taxon>Sordariomycetidae</taxon>
        <taxon>Sordariales</taxon>
        <taxon>Lasiosphaeriaceae</taxon>
        <taxon>Cercophora</taxon>
    </lineage>
</organism>
<evidence type="ECO:0000313" key="1">
    <source>
        <dbReference type="EMBL" id="KAK3332856.1"/>
    </source>
</evidence>
<sequence>MSSTKGFTIFVTVSVEPENINTFFDAFKPVFDRATSLPECEFFEFYSTPEEPGTFSWIEDWNATREFLFVGEMSKDYFKEYVEKITPLLIKPREIKFLERAGPRLLHSRIQPTA</sequence>
<dbReference type="SUPFAM" id="SSF54909">
    <property type="entry name" value="Dimeric alpha+beta barrel"/>
    <property type="match status" value="1"/>
</dbReference>
<dbReference type="InterPro" id="IPR011008">
    <property type="entry name" value="Dimeric_a/b-barrel"/>
</dbReference>
<name>A0AAE0IYG9_9PEZI</name>
<dbReference type="AlphaFoldDB" id="A0AAE0IYG9"/>
<dbReference type="EMBL" id="JAUEPO010000002">
    <property type="protein sequence ID" value="KAK3332856.1"/>
    <property type="molecule type" value="Genomic_DNA"/>
</dbReference>
<keyword evidence="2" id="KW-1185">Reference proteome</keyword>
<reference evidence="1" key="1">
    <citation type="journal article" date="2023" name="Mol. Phylogenet. Evol.">
        <title>Genome-scale phylogeny and comparative genomics of the fungal order Sordariales.</title>
        <authorList>
            <person name="Hensen N."/>
            <person name="Bonometti L."/>
            <person name="Westerberg I."/>
            <person name="Brannstrom I.O."/>
            <person name="Guillou S."/>
            <person name="Cros-Aarteil S."/>
            <person name="Calhoun S."/>
            <person name="Haridas S."/>
            <person name="Kuo A."/>
            <person name="Mondo S."/>
            <person name="Pangilinan J."/>
            <person name="Riley R."/>
            <person name="LaButti K."/>
            <person name="Andreopoulos B."/>
            <person name="Lipzen A."/>
            <person name="Chen C."/>
            <person name="Yan M."/>
            <person name="Daum C."/>
            <person name="Ng V."/>
            <person name="Clum A."/>
            <person name="Steindorff A."/>
            <person name="Ohm R.A."/>
            <person name="Martin F."/>
            <person name="Silar P."/>
            <person name="Natvig D.O."/>
            <person name="Lalanne C."/>
            <person name="Gautier V."/>
            <person name="Ament-Velasquez S.L."/>
            <person name="Kruys A."/>
            <person name="Hutchinson M.I."/>
            <person name="Powell A.J."/>
            <person name="Barry K."/>
            <person name="Miller A.N."/>
            <person name="Grigoriev I.V."/>
            <person name="Debuchy R."/>
            <person name="Gladieux P."/>
            <person name="Hiltunen Thoren M."/>
            <person name="Johannesson H."/>
        </authorList>
    </citation>
    <scope>NUCLEOTIDE SEQUENCE</scope>
    <source>
        <strain evidence="1">SMH4131-1</strain>
    </source>
</reference>
<accession>A0AAE0IYG9</accession>
<dbReference type="Proteomes" id="UP001286456">
    <property type="component" value="Unassembled WGS sequence"/>
</dbReference>
<reference evidence="1" key="2">
    <citation type="submission" date="2023-06" db="EMBL/GenBank/DDBJ databases">
        <authorList>
            <consortium name="Lawrence Berkeley National Laboratory"/>
            <person name="Haridas S."/>
            <person name="Hensen N."/>
            <person name="Bonometti L."/>
            <person name="Westerberg I."/>
            <person name="Brannstrom I.O."/>
            <person name="Guillou S."/>
            <person name="Cros-Aarteil S."/>
            <person name="Calhoun S."/>
            <person name="Kuo A."/>
            <person name="Mondo S."/>
            <person name="Pangilinan J."/>
            <person name="Riley R."/>
            <person name="Labutti K."/>
            <person name="Andreopoulos B."/>
            <person name="Lipzen A."/>
            <person name="Chen C."/>
            <person name="Yanf M."/>
            <person name="Daum C."/>
            <person name="Ng V."/>
            <person name="Clum A."/>
            <person name="Steindorff A."/>
            <person name="Ohm R."/>
            <person name="Martin F."/>
            <person name="Silar P."/>
            <person name="Natvig D."/>
            <person name="Lalanne C."/>
            <person name="Gautier V."/>
            <person name="Ament-Velasquez S.L."/>
            <person name="Kruys A."/>
            <person name="Hutchinson M.I."/>
            <person name="Powell A.J."/>
            <person name="Barry K."/>
            <person name="Miller A.N."/>
            <person name="Grigoriev I.V."/>
            <person name="Debuchy R."/>
            <person name="Gladieux P."/>
            <person name="Thoren M.H."/>
            <person name="Johannesson H."/>
        </authorList>
    </citation>
    <scope>NUCLEOTIDE SEQUENCE</scope>
    <source>
        <strain evidence="1">SMH4131-1</strain>
    </source>
</reference>
<evidence type="ECO:0008006" key="3">
    <source>
        <dbReference type="Google" id="ProtNLM"/>
    </source>
</evidence>
<comment type="caution">
    <text evidence="1">The sequence shown here is derived from an EMBL/GenBank/DDBJ whole genome shotgun (WGS) entry which is preliminary data.</text>
</comment>
<dbReference type="Gene3D" id="3.30.70.100">
    <property type="match status" value="1"/>
</dbReference>
<evidence type="ECO:0000313" key="2">
    <source>
        <dbReference type="Proteomes" id="UP001286456"/>
    </source>
</evidence>
<protein>
    <recommendedName>
        <fullName evidence="3">ABM domain-containing protein</fullName>
    </recommendedName>
</protein>
<gene>
    <name evidence="1" type="ORF">B0T19DRAFT_416639</name>
</gene>